<organism evidence="2 3">
    <name type="scientific">Limihaloglobus sulfuriphilus</name>
    <dbReference type="NCBI Taxonomy" id="1851148"/>
    <lineage>
        <taxon>Bacteria</taxon>
        <taxon>Pseudomonadati</taxon>
        <taxon>Planctomycetota</taxon>
        <taxon>Phycisphaerae</taxon>
        <taxon>Sedimentisphaerales</taxon>
        <taxon>Sedimentisphaeraceae</taxon>
        <taxon>Limihaloglobus</taxon>
    </lineage>
</organism>
<dbReference type="AlphaFoldDB" id="A0A1Q2MC03"/>
<feature type="region of interest" description="Disordered" evidence="1">
    <location>
        <begin position="1"/>
        <end position="29"/>
    </location>
</feature>
<feature type="compositionally biased region" description="Basic and acidic residues" evidence="1">
    <location>
        <begin position="58"/>
        <end position="81"/>
    </location>
</feature>
<protein>
    <submittedName>
        <fullName evidence="2">Uncharacterized protein</fullName>
    </submittedName>
</protein>
<dbReference type="EMBL" id="CP019646">
    <property type="protein sequence ID" value="AQQ70211.1"/>
    <property type="molecule type" value="Genomic_DNA"/>
</dbReference>
<sequence length="139" mass="15145">MAAKESPICIFGPGGDYKKEYTPEPEAEKDGLLKKAISCVADSLISDGEESENSSQEQKSEYSKTEKKKLANTQKSRDTKIHKTVSASKSLSADDSGAGRTPSKKHHNRVRTLRKPAKRRFSVVVGEEGSLFGADEKGD</sequence>
<dbReference type="KEGG" id="pbas:SMSP2_00554"/>
<feature type="region of interest" description="Disordered" evidence="1">
    <location>
        <begin position="45"/>
        <end position="139"/>
    </location>
</feature>
<dbReference type="Proteomes" id="UP000188181">
    <property type="component" value="Chromosome"/>
</dbReference>
<keyword evidence="3" id="KW-1185">Reference proteome</keyword>
<evidence type="ECO:0000313" key="2">
    <source>
        <dbReference type="EMBL" id="AQQ70211.1"/>
    </source>
</evidence>
<evidence type="ECO:0000313" key="3">
    <source>
        <dbReference type="Proteomes" id="UP000188181"/>
    </source>
</evidence>
<name>A0A1Q2MC03_9BACT</name>
<evidence type="ECO:0000256" key="1">
    <source>
        <dbReference type="SAM" id="MobiDB-lite"/>
    </source>
</evidence>
<gene>
    <name evidence="2" type="ORF">SMSP2_00554</name>
</gene>
<dbReference type="STRING" id="1851148.SMSP2_00554"/>
<accession>A0A1Q2MC03</accession>
<proteinExistence type="predicted"/>
<feature type="compositionally biased region" description="Basic residues" evidence="1">
    <location>
        <begin position="102"/>
        <end position="121"/>
    </location>
</feature>
<feature type="compositionally biased region" description="Basic and acidic residues" evidence="1">
    <location>
        <begin position="16"/>
        <end position="29"/>
    </location>
</feature>
<reference evidence="3" key="1">
    <citation type="submission" date="2017-02" db="EMBL/GenBank/DDBJ databases">
        <title>Comparative genomics and description of representatives of a novel lineage of planctomycetes thriving in anoxic sediments.</title>
        <authorList>
            <person name="Spring S."/>
            <person name="Bunk B."/>
            <person name="Sproer C."/>
        </authorList>
    </citation>
    <scope>NUCLEOTIDE SEQUENCE [LARGE SCALE GENOMIC DNA]</scope>
    <source>
        <strain evidence="3">SM-Chi-D1</strain>
    </source>
</reference>